<evidence type="ECO:0000256" key="8">
    <source>
        <dbReference type="ARBA" id="ARBA00023012"/>
    </source>
</evidence>
<feature type="domain" description="Histidine kinase" evidence="10">
    <location>
        <begin position="385"/>
        <end position="611"/>
    </location>
</feature>
<dbReference type="SMART" id="SM00388">
    <property type="entry name" value="HisKA"/>
    <property type="match status" value="1"/>
</dbReference>
<dbReference type="SUPFAM" id="SSF47384">
    <property type="entry name" value="Homodimeric domain of signal transducing histidine kinase"/>
    <property type="match status" value="1"/>
</dbReference>
<dbReference type="Proteomes" id="UP000199280">
    <property type="component" value="Unassembled WGS sequence"/>
</dbReference>
<dbReference type="InterPro" id="IPR004358">
    <property type="entry name" value="Sig_transdc_His_kin-like_C"/>
</dbReference>
<dbReference type="EMBL" id="FJNB01000031">
    <property type="protein sequence ID" value="CZR09980.1"/>
    <property type="molecule type" value="Genomic_DNA"/>
</dbReference>
<keyword evidence="9" id="KW-0472">Membrane</keyword>
<dbReference type="InterPro" id="IPR036890">
    <property type="entry name" value="HATPase_C_sf"/>
</dbReference>
<protein>
    <recommendedName>
        <fullName evidence="2">histidine kinase</fullName>
        <ecNumber evidence="2">2.7.13.3</ecNumber>
    </recommendedName>
</protein>
<dbReference type="Gene3D" id="3.30.565.10">
    <property type="entry name" value="Histidine kinase-like ATPase, C-terminal domain"/>
    <property type="match status" value="1"/>
</dbReference>
<keyword evidence="7" id="KW-0067">ATP-binding</keyword>
<feature type="transmembrane region" description="Helical" evidence="9">
    <location>
        <begin position="12"/>
        <end position="35"/>
    </location>
</feature>
<evidence type="ECO:0000256" key="4">
    <source>
        <dbReference type="ARBA" id="ARBA00022679"/>
    </source>
</evidence>
<reference evidence="11 13" key="1">
    <citation type="submission" date="2016-02" db="EMBL/GenBank/DDBJ databases">
        <authorList>
            <person name="Wen L."/>
            <person name="He K."/>
            <person name="Yang H."/>
        </authorList>
    </citation>
    <scope>NUCLEOTIDE SEQUENCE [LARGE SCALE GENOMIC DNA]</scope>
    <source>
        <strain evidence="11">Trichococcus_R210</strain>
    </source>
</reference>
<evidence type="ECO:0000256" key="7">
    <source>
        <dbReference type="ARBA" id="ARBA00022840"/>
    </source>
</evidence>
<evidence type="ECO:0000259" key="10">
    <source>
        <dbReference type="PROSITE" id="PS50109"/>
    </source>
</evidence>
<keyword evidence="9" id="KW-1133">Transmembrane helix</keyword>
<name>A0A143Z7K9_9LACT</name>
<accession>A0A143Z7K9</accession>
<evidence type="ECO:0000313" key="14">
    <source>
        <dbReference type="Proteomes" id="UP000199280"/>
    </source>
</evidence>
<dbReference type="EC" id="2.7.13.3" evidence="2"/>
<dbReference type="STRING" id="640938.TR210_2835"/>
<comment type="catalytic activity">
    <reaction evidence="1">
        <text>ATP + protein L-histidine = ADP + protein N-phospho-L-histidine.</text>
        <dbReference type="EC" id="2.7.13.3"/>
    </reaction>
</comment>
<evidence type="ECO:0000256" key="2">
    <source>
        <dbReference type="ARBA" id="ARBA00012438"/>
    </source>
</evidence>
<keyword evidence="4" id="KW-0808">Transferase</keyword>
<evidence type="ECO:0000256" key="5">
    <source>
        <dbReference type="ARBA" id="ARBA00022741"/>
    </source>
</evidence>
<evidence type="ECO:0000256" key="3">
    <source>
        <dbReference type="ARBA" id="ARBA00022553"/>
    </source>
</evidence>
<reference evidence="12 14" key="2">
    <citation type="submission" date="2016-10" db="EMBL/GenBank/DDBJ databases">
        <authorList>
            <person name="Varghese N."/>
            <person name="Submissions S."/>
        </authorList>
    </citation>
    <scope>NUCLEOTIDE SEQUENCE [LARGE SCALE GENOMIC DNA]</scope>
    <source>
        <strain evidence="12 14">DSM 22150</strain>
    </source>
</reference>
<dbReference type="PANTHER" id="PTHR43065">
    <property type="entry name" value="SENSOR HISTIDINE KINASE"/>
    <property type="match status" value="1"/>
</dbReference>
<dbReference type="GO" id="GO:0005524">
    <property type="term" value="F:ATP binding"/>
    <property type="evidence" value="ECO:0007669"/>
    <property type="project" value="UniProtKB-KW"/>
</dbReference>
<organism evidence="11 13">
    <name type="scientific">Trichococcus ilyis</name>
    <dbReference type="NCBI Taxonomy" id="640938"/>
    <lineage>
        <taxon>Bacteria</taxon>
        <taxon>Bacillati</taxon>
        <taxon>Bacillota</taxon>
        <taxon>Bacilli</taxon>
        <taxon>Lactobacillales</taxon>
        <taxon>Carnobacteriaceae</taxon>
        <taxon>Trichococcus</taxon>
    </lineage>
</organism>
<keyword evidence="8" id="KW-0902">Two-component regulatory system</keyword>
<dbReference type="InterPro" id="IPR003661">
    <property type="entry name" value="HisK_dim/P_dom"/>
</dbReference>
<dbReference type="CDD" id="cd18773">
    <property type="entry name" value="PDC1_HK_sensor"/>
    <property type="match status" value="1"/>
</dbReference>
<dbReference type="InterPro" id="IPR003594">
    <property type="entry name" value="HATPase_dom"/>
</dbReference>
<keyword evidence="5" id="KW-0547">Nucleotide-binding</keyword>
<dbReference type="InterPro" id="IPR005467">
    <property type="entry name" value="His_kinase_dom"/>
</dbReference>
<feature type="transmembrane region" description="Helical" evidence="9">
    <location>
        <begin position="317"/>
        <end position="337"/>
    </location>
</feature>
<evidence type="ECO:0000313" key="11">
    <source>
        <dbReference type="EMBL" id="CZR09980.1"/>
    </source>
</evidence>
<dbReference type="PANTHER" id="PTHR43065:SF10">
    <property type="entry name" value="PEROXIDE STRESS-ACTIVATED HISTIDINE KINASE MAK3"/>
    <property type="match status" value="1"/>
</dbReference>
<gene>
    <name evidence="12" type="ORF">SAMN05216375_13410</name>
    <name evidence="11" type="ORF">TR210_2835</name>
</gene>
<keyword evidence="6 12" id="KW-0418">Kinase</keyword>
<dbReference type="CDD" id="cd00082">
    <property type="entry name" value="HisKA"/>
    <property type="match status" value="1"/>
</dbReference>
<dbReference type="Proteomes" id="UP000076878">
    <property type="component" value="Unassembled WGS sequence"/>
</dbReference>
<dbReference type="AlphaFoldDB" id="A0A143Z7K9"/>
<proteinExistence type="predicted"/>
<evidence type="ECO:0000256" key="6">
    <source>
        <dbReference type="ARBA" id="ARBA00022777"/>
    </source>
</evidence>
<dbReference type="GO" id="GO:0000155">
    <property type="term" value="F:phosphorelay sensor kinase activity"/>
    <property type="evidence" value="ECO:0007669"/>
    <property type="project" value="InterPro"/>
</dbReference>
<keyword evidence="14" id="KW-1185">Reference proteome</keyword>
<dbReference type="Gene3D" id="1.10.287.130">
    <property type="match status" value="1"/>
</dbReference>
<keyword evidence="9" id="KW-0812">Transmembrane</keyword>
<evidence type="ECO:0000313" key="12">
    <source>
        <dbReference type="EMBL" id="SEJ88040.1"/>
    </source>
</evidence>
<dbReference type="EMBL" id="FNYT01000034">
    <property type="protein sequence ID" value="SEJ88040.1"/>
    <property type="molecule type" value="Genomic_DNA"/>
</dbReference>
<dbReference type="SUPFAM" id="SSF55874">
    <property type="entry name" value="ATPase domain of HSP90 chaperone/DNA topoisomerase II/histidine kinase"/>
    <property type="match status" value="1"/>
</dbReference>
<dbReference type="PROSITE" id="PS50109">
    <property type="entry name" value="HIS_KIN"/>
    <property type="match status" value="1"/>
</dbReference>
<keyword evidence="3" id="KW-0597">Phosphoprotein</keyword>
<dbReference type="PRINTS" id="PR00344">
    <property type="entry name" value="BCTRLSENSOR"/>
</dbReference>
<dbReference type="Pfam" id="PF02518">
    <property type="entry name" value="HATPase_c"/>
    <property type="match status" value="1"/>
</dbReference>
<dbReference type="SMART" id="SM00387">
    <property type="entry name" value="HATPase_c"/>
    <property type="match status" value="1"/>
</dbReference>
<sequence>MDNKPTTRFINIIMTGLFILIAITFITIAGSFYAVEQNAIRSGQEQLMQTLNYVTNNLRLVIENRSLSLQQFSEELAFKDLPEDPLAAAEKEGIIAAYLGSHEDQTNLLIQLDAEGIFSAAWVTEGGTTQILAEETALTYLQADPSFGSLFDGDPLLQNSSEYFLDNQSFVNLYTPIVAANGQVTGYLVAPLNLENMFKAEIFSDTSAYSGYPLVKNADMEVVIHPVESQVGLDIISDRQKQFPDLDLSDLRRLEEAQLTQAEGTLSYYSYWWDEENPTKVLKLGAFKWIDIGAAHWVIALNSDFYEHNRVPIQNNYILLSLLLLISAIVLIFVLLIRGYNKKNQAYEESQRFIEKQKFENERHQLEKRILKENKLESIGLLTTTIVHDMNNFLTPILGNAQLLMEEYAENDELVSELKEIYHAAEKGKELSTNVLRFSKVSEGQQDKSNDLSQVLKDTLSEITILTPKGITLENMITPDLSVEGFDKQDLQVVLYNLMTNAFQAIGNNPGKVKIRLEKALPPYNTELQKRSVVTREKQYAVLSITDDGPGIAEGLENENLFDPFFTTKGSKGSGLGLFVVSSIADKYDWQIKLDRAQKGLTVSVSIPLLPKE</sequence>
<dbReference type="Pfam" id="PF00512">
    <property type="entry name" value="HisKA"/>
    <property type="match status" value="1"/>
</dbReference>
<evidence type="ECO:0000256" key="1">
    <source>
        <dbReference type="ARBA" id="ARBA00000085"/>
    </source>
</evidence>
<dbReference type="InterPro" id="IPR036097">
    <property type="entry name" value="HisK_dim/P_sf"/>
</dbReference>
<evidence type="ECO:0000313" key="13">
    <source>
        <dbReference type="Proteomes" id="UP000076878"/>
    </source>
</evidence>
<evidence type="ECO:0000256" key="9">
    <source>
        <dbReference type="SAM" id="Phobius"/>
    </source>
</evidence>